<feature type="compositionally biased region" description="Basic and acidic residues" evidence="1">
    <location>
        <begin position="478"/>
        <end position="489"/>
    </location>
</feature>
<evidence type="ECO:0000313" key="3">
    <source>
        <dbReference type="Proteomes" id="UP000193560"/>
    </source>
</evidence>
<gene>
    <name evidence="2" type="ORF">BCR42DRAFT_408183</name>
</gene>
<feature type="compositionally biased region" description="Polar residues" evidence="1">
    <location>
        <begin position="31"/>
        <end position="42"/>
    </location>
</feature>
<feature type="compositionally biased region" description="Polar residues" evidence="1">
    <location>
        <begin position="246"/>
        <end position="260"/>
    </location>
</feature>
<feature type="region of interest" description="Disordered" evidence="1">
    <location>
        <begin position="478"/>
        <end position="512"/>
    </location>
</feature>
<feature type="compositionally biased region" description="Polar residues" evidence="1">
    <location>
        <begin position="681"/>
        <end position="700"/>
    </location>
</feature>
<feature type="compositionally biased region" description="Polar residues" evidence="1">
    <location>
        <begin position="417"/>
        <end position="426"/>
    </location>
</feature>
<feature type="region of interest" description="Disordered" evidence="1">
    <location>
        <begin position="681"/>
        <end position="711"/>
    </location>
</feature>
<feature type="compositionally biased region" description="Low complexity" evidence="1">
    <location>
        <begin position="9"/>
        <end position="20"/>
    </location>
</feature>
<evidence type="ECO:0000256" key="1">
    <source>
        <dbReference type="SAM" id="MobiDB-lite"/>
    </source>
</evidence>
<dbReference type="OrthoDB" id="2290829at2759"/>
<accession>A0A1X2IPH7</accession>
<feature type="region of interest" description="Disordered" evidence="1">
    <location>
        <begin position="168"/>
        <end position="267"/>
    </location>
</feature>
<feature type="compositionally biased region" description="Polar residues" evidence="1">
    <location>
        <begin position="168"/>
        <end position="186"/>
    </location>
</feature>
<dbReference type="EMBL" id="MCGE01000006">
    <property type="protein sequence ID" value="ORZ20193.1"/>
    <property type="molecule type" value="Genomic_DNA"/>
</dbReference>
<proteinExistence type="predicted"/>
<evidence type="ECO:0000313" key="2">
    <source>
        <dbReference type="EMBL" id="ORZ20193.1"/>
    </source>
</evidence>
<dbReference type="AlphaFoldDB" id="A0A1X2IPH7"/>
<feature type="compositionally biased region" description="Low complexity" evidence="1">
    <location>
        <begin position="315"/>
        <end position="328"/>
    </location>
</feature>
<keyword evidence="3" id="KW-1185">Reference proteome</keyword>
<feature type="region of interest" description="Disordered" evidence="1">
    <location>
        <begin position="1"/>
        <end position="143"/>
    </location>
</feature>
<feature type="compositionally biased region" description="Basic and acidic residues" evidence="1">
    <location>
        <begin position="402"/>
        <end position="414"/>
    </location>
</feature>
<dbReference type="Proteomes" id="UP000193560">
    <property type="component" value="Unassembled WGS sequence"/>
</dbReference>
<feature type="compositionally biased region" description="Low complexity" evidence="1">
    <location>
        <begin position="96"/>
        <end position="110"/>
    </location>
</feature>
<comment type="caution">
    <text evidence="2">The sequence shown here is derived from an EMBL/GenBank/DDBJ whole genome shotgun (WGS) entry which is preliminary data.</text>
</comment>
<feature type="compositionally biased region" description="Low complexity" evidence="1">
    <location>
        <begin position="43"/>
        <end position="64"/>
    </location>
</feature>
<feature type="compositionally biased region" description="Acidic residues" evidence="1">
    <location>
        <begin position="114"/>
        <end position="125"/>
    </location>
</feature>
<feature type="compositionally biased region" description="Low complexity" evidence="1">
    <location>
        <begin position="701"/>
        <end position="711"/>
    </location>
</feature>
<feature type="region of interest" description="Disordered" evidence="1">
    <location>
        <begin position="528"/>
        <end position="549"/>
    </location>
</feature>
<reference evidence="2 3" key="1">
    <citation type="submission" date="2016-07" db="EMBL/GenBank/DDBJ databases">
        <title>Pervasive Adenine N6-methylation of Active Genes in Fungi.</title>
        <authorList>
            <consortium name="DOE Joint Genome Institute"/>
            <person name="Mondo S.J."/>
            <person name="Dannebaum R.O."/>
            <person name="Kuo R.C."/>
            <person name="Labutti K."/>
            <person name="Haridas S."/>
            <person name="Kuo A."/>
            <person name="Salamov A."/>
            <person name="Ahrendt S.R."/>
            <person name="Lipzen A."/>
            <person name="Sullivan W."/>
            <person name="Andreopoulos W.B."/>
            <person name="Clum A."/>
            <person name="Lindquist E."/>
            <person name="Daum C."/>
            <person name="Ramamoorthy G.K."/>
            <person name="Gryganskyi A."/>
            <person name="Culley D."/>
            <person name="Magnuson J.K."/>
            <person name="James T.Y."/>
            <person name="O'Malley M.A."/>
            <person name="Stajich J.E."/>
            <person name="Spatafora J.W."/>
            <person name="Visel A."/>
            <person name="Grigoriev I.V."/>
        </authorList>
    </citation>
    <scope>NUCLEOTIDE SEQUENCE [LARGE SCALE GENOMIC DNA]</scope>
    <source>
        <strain evidence="2 3">NRRL 1336</strain>
    </source>
</reference>
<feature type="compositionally biased region" description="Basic residues" evidence="1">
    <location>
        <begin position="187"/>
        <end position="198"/>
    </location>
</feature>
<feature type="region of interest" description="Disordered" evidence="1">
    <location>
        <begin position="310"/>
        <end position="333"/>
    </location>
</feature>
<feature type="region of interest" description="Disordered" evidence="1">
    <location>
        <begin position="402"/>
        <end position="434"/>
    </location>
</feature>
<feature type="compositionally biased region" description="Polar residues" evidence="1">
    <location>
        <begin position="500"/>
        <end position="510"/>
    </location>
</feature>
<feature type="region of interest" description="Disordered" evidence="1">
    <location>
        <begin position="576"/>
        <end position="642"/>
    </location>
</feature>
<protein>
    <submittedName>
        <fullName evidence="2">Uncharacterized protein</fullName>
    </submittedName>
</protein>
<feature type="compositionally biased region" description="Polar residues" evidence="1">
    <location>
        <begin position="633"/>
        <end position="642"/>
    </location>
</feature>
<organism evidence="2 3">
    <name type="scientific">Absidia repens</name>
    <dbReference type="NCBI Taxonomy" id="90262"/>
    <lineage>
        <taxon>Eukaryota</taxon>
        <taxon>Fungi</taxon>
        <taxon>Fungi incertae sedis</taxon>
        <taxon>Mucoromycota</taxon>
        <taxon>Mucoromycotina</taxon>
        <taxon>Mucoromycetes</taxon>
        <taxon>Mucorales</taxon>
        <taxon>Cunninghamellaceae</taxon>
        <taxon>Absidia</taxon>
    </lineage>
</organism>
<name>A0A1X2IPH7_9FUNG</name>
<sequence>MTGTHRDSSISTQSSSSSSSLPIQHAEIDQPGSNDRSSHLSSQQEQQQQEQQQQQQQQQIQQIQQKHKQHQHQQHDTPRSKRFSQKLVDAAKKQPLARAASTTASLSPPLESCTIDDDDDDELMTDIDSSSFTSPNRDDQDMNNHFQNLLLSSPLRPDLTAMSPIRLNNLSPSTIPDGYSETSSVLNRRKLQDKRPVKHQSISDSPSLSVKPKRRKLKQQRTTSWRMGADVPLDTEKVHLPVDPSQLPTPTPYQQQGNTRRSSRLANRKISYGDNVGIAAHNKKPVVVLGTPGGIKTEYETALVSDDKDHIGCSNSINNNEQQQSQQRPPRKIRRRVDTVEERLDRLIFARDSLDLSQHSVIPTTCNKVPTTYEEPSVVVIDDSGNELDDTSDRQIPIDITKEPNDINENHDADTMEVNNSSSKAESTPDDETLLSKVKLEPLDETMNLSSPSPSTQPPTTAITQLHEPFYARSETDHKSDYNEDKDMMEVDGGQPPLSPTHTPSTATVHNQEEDIDEVVMADQRTTLPIEHSSSQDKPSLDSPSKSLNADNCLSLDTTCISTDYDSGALNTVTTSIQSPLPPAPSSSTSPKLNNPLLFPNDTPEVCSTAHHDTISGIDDDDDNNNHIPPPTSSSAISEITNLSPVTEQTTTNTSKSVDNAHHPSQQAKDIYTFLASNESATTTEGGASMTEDQNSATAPTTETDSSIGSSDGTTLFGRLIGSASHFFLGN</sequence>